<evidence type="ECO:0000313" key="2">
    <source>
        <dbReference type="EMBL" id="CAF4083931.1"/>
    </source>
</evidence>
<evidence type="ECO:0000313" key="1">
    <source>
        <dbReference type="EMBL" id="CAF1422989.1"/>
    </source>
</evidence>
<dbReference type="PROSITE" id="PS51996">
    <property type="entry name" value="TR_MART"/>
    <property type="match status" value="1"/>
</dbReference>
<proteinExistence type="predicted"/>
<dbReference type="EMBL" id="CAJNOE010001434">
    <property type="protein sequence ID" value="CAF1422989.1"/>
    <property type="molecule type" value="Genomic_DNA"/>
</dbReference>
<accession>A0A815N006</accession>
<protein>
    <submittedName>
        <fullName evidence="1">Uncharacterized protein</fullName>
    </submittedName>
</protein>
<reference evidence="1" key="1">
    <citation type="submission" date="2021-02" db="EMBL/GenBank/DDBJ databases">
        <authorList>
            <person name="Nowell W R."/>
        </authorList>
    </citation>
    <scope>NUCLEOTIDE SEQUENCE</scope>
</reference>
<sequence>MFKGIVFNEIFTIVPNIKDEENFYQDAIIIWLDDTVGASTETEWFNITSKLRKIIHHLEVYTNINECIEFISSIAIEKVFLIVSGTYGDDFDMKIFQGIINDVFIYVLMTEKIKCNDNHQNIRGCFDNSKLLFDKIYEDSTIIRATTMPNINRLRMNTGESTTRSVNPELIKFKYLQFAHTIIDRMGCLAIGQVNSSTNQTDSNNNALQNHEQFQIIFVSENVIQTGSGMRMITTDSSDEIDVTNQLYQLYCKQRVQETFSFVVYSQESLSIDQLEKLKLNVNQFISNNRSWLGEKNCFATGIFASNKATKDEITVMFEISLRQYTTAFKSAADESHLITWHLTEMVLFTPFNIFRVDSCELFADTFWICRLTLCDKSSLPVLDSSAYFDTTILQLLNILPQLSSKTDKVNDRMLRRCRQYYKDDPKELTKIDDFESSYRSNSAIRWYTKDTFLYRLLNSALRHGSIDAIVDFQYFIIDLYEQLRTVHIDYIRNSKESNLTVYRGQKMSLLELQRLKHNVGKHISINPFFSTTLSSEVALIYAELNESDRKLFFQSALFEIEININELSASSKNYVFANIMNRSNCCDEQEILFTLGSRFKIKSVIKHNDELWVVHLYLLSQDHNDNIELNIMNQHLIPYMKYLNDIMENIYRYETSTKREKIPLTNN</sequence>
<dbReference type="Proteomes" id="UP000663860">
    <property type="component" value="Unassembled WGS sequence"/>
</dbReference>
<dbReference type="SUPFAM" id="SSF56399">
    <property type="entry name" value="ADP-ribosylation"/>
    <property type="match status" value="1"/>
</dbReference>
<name>A0A815N006_9BILA</name>
<dbReference type="AlphaFoldDB" id="A0A815N006"/>
<dbReference type="Proteomes" id="UP000663868">
    <property type="component" value="Unassembled WGS sequence"/>
</dbReference>
<gene>
    <name evidence="1" type="ORF">IZO911_LOCUS40791</name>
    <name evidence="2" type="ORF">KXQ929_LOCUS33528</name>
</gene>
<comment type="caution">
    <text evidence="1">The sequence shown here is derived from an EMBL/GenBank/DDBJ whole genome shotgun (WGS) entry which is preliminary data.</text>
</comment>
<organism evidence="1 3">
    <name type="scientific">Adineta steineri</name>
    <dbReference type="NCBI Taxonomy" id="433720"/>
    <lineage>
        <taxon>Eukaryota</taxon>
        <taxon>Metazoa</taxon>
        <taxon>Spiralia</taxon>
        <taxon>Gnathifera</taxon>
        <taxon>Rotifera</taxon>
        <taxon>Eurotatoria</taxon>
        <taxon>Bdelloidea</taxon>
        <taxon>Adinetida</taxon>
        <taxon>Adinetidae</taxon>
        <taxon>Adineta</taxon>
    </lineage>
</organism>
<evidence type="ECO:0000313" key="3">
    <source>
        <dbReference type="Proteomes" id="UP000663860"/>
    </source>
</evidence>
<dbReference type="Gene3D" id="3.90.176.10">
    <property type="entry name" value="Toxin ADP-ribosyltransferase, Chain A, domain 1"/>
    <property type="match status" value="1"/>
</dbReference>
<dbReference type="EMBL" id="CAJOBB010004321">
    <property type="protein sequence ID" value="CAF4083931.1"/>
    <property type="molecule type" value="Genomic_DNA"/>
</dbReference>